<gene>
    <name evidence="3" type="ORF">LTR36_006052</name>
</gene>
<evidence type="ECO:0000256" key="2">
    <source>
        <dbReference type="SAM" id="Phobius"/>
    </source>
</evidence>
<feature type="region of interest" description="Disordered" evidence="1">
    <location>
        <begin position="1"/>
        <end position="20"/>
    </location>
</feature>
<dbReference type="AlphaFoldDB" id="A0AAV9JCP0"/>
<comment type="caution">
    <text evidence="3">The sequence shown here is derived from an EMBL/GenBank/DDBJ whole genome shotgun (WGS) entry which is preliminary data.</text>
</comment>
<proteinExistence type="predicted"/>
<feature type="transmembrane region" description="Helical" evidence="2">
    <location>
        <begin position="515"/>
        <end position="537"/>
    </location>
</feature>
<protein>
    <submittedName>
        <fullName evidence="3">Uncharacterized protein</fullName>
    </submittedName>
</protein>
<accession>A0AAV9JCP0</accession>
<name>A0AAV9JCP0_9PEZI</name>
<feature type="transmembrane region" description="Helical" evidence="2">
    <location>
        <begin position="442"/>
        <end position="464"/>
    </location>
</feature>
<evidence type="ECO:0000313" key="4">
    <source>
        <dbReference type="Proteomes" id="UP001324427"/>
    </source>
</evidence>
<keyword evidence="2" id="KW-0812">Transmembrane</keyword>
<keyword evidence="4" id="KW-1185">Reference proteome</keyword>
<reference evidence="3 4" key="1">
    <citation type="submission" date="2021-11" db="EMBL/GenBank/DDBJ databases">
        <title>Black yeast isolated from Biological Soil Crust.</title>
        <authorList>
            <person name="Kurbessoian T."/>
        </authorList>
    </citation>
    <scope>NUCLEOTIDE SEQUENCE [LARGE SCALE GENOMIC DNA]</scope>
    <source>
        <strain evidence="3 4">CCFEE 5522</strain>
    </source>
</reference>
<organism evidence="3 4">
    <name type="scientific">Oleoguttula mirabilis</name>
    <dbReference type="NCBI Taxonomy" id="1507867"/>
    <lineage>
        <taxon>Eukaryota</taxon>
        <taxon>Fungi</taxon>
        <taxon>Dikarya</taxon>
        <taxon>Ascomycota</taxon>
        <taxon>Pezizomycotina</taxon>
        <taxon>Dothideomycetes</taxon>
        <taxon>Dothideomycetidae</taxon>
        <taxon>Mycosphaerellales</taxon>
        <taxon>Teratosphaeriaceae</taxon>
        <taxon>Oleoguttula</taxon>
    </lineage>
</organism>
<feature type="transmembrane region" description="Helical" evidence="2">
    <location>
        <begin position="549"/>
        <end position="572"/>
    </location>
</feature>
<sequence>MYKQLLHQTDPDVGENVHGRPRSSIWSRLRAQLWRRSTPDKIERTLSSRRGQFPDIRTLLAWYHRIAQTQQVVLLRESLYVSTDDGSICKLVEDETISRCFERILETLDCASACGLRICVLSAVTTGTEKLYSFPYEAYLTLFGKVENATRLFHLLAAGLLIAYWTATPFEDQAIEHLISKPAPEDPLWLPDLPSHRGQLRMKPLTAREAVQRPLEVDAGTWPDFFYLEWQWLGDVPPYSNDVDVYVWEPFKDRPPRDYIRLVALGQTKFNERKIVAIASSSKLLARLAMQPMRPDRKTVAMPGVDAQIFRLVTSIYQVIRSDVMYFLTQATARVADIDMQSRSNPSGWKIHLLLHLQECHIQTAQQCDAAVETVQMLTACIHLPCEAKDAALYEHLEDLRECRSDLEYIAAQLRAKADAITPLKKLVREQMDLVHNYRNTVIAVLVALYVPISFVSSFLGMNITDRSTGHYWRNVTSVDLSANVTQRAAQSGDYIAGFIASNQPNPKTWSLTSFWASAFPLAFGTIVIPILAGPTFRQLAQFAKRHRTWWRVVVMFLILGIVLASNLVGLVGSEVLAMKASQYWDHYQDEDKLWKESDTFFMVQVAFTFAEFGILFLLCCWHFLWRTHASSSMARTFVLDASILSECSELLPSMGPAKQKPGNILV</sequence>
<evidence type="ECO:0000313" key="3">
    <source>
        <dbReference type="EMBL" id="KAK4542863.1"/>
    </source>
</evidence>
<keyword evidence="2" id="KW-0472">Membrane</keyword>
<dbReference type="Proteomes" id="UP001324427">
    <property type="component" value="Unassembled WGS sequence"/>
</dbReference>
<keyword evidence="2" id="KW-1133">Transmembrane helix</keyword>
<dbReference type="EMBL" id="JAVFHQ010000037">
    <property type="protein sequence ID" value="KAK4542863.1"/>
    <property type="molecule type" value="Genomic_DNA"/>
</dbReference>
<feature type="transmembrane region" description="Helical" evidence="2">
    <location>
        <begin position="602"/>
        <end position="626"/>
    </location>
</feature>
<evidence type="ECO:0000256" key="1">
    <source>
        <dbReference type="SAM" id="MobiDB-lite"/>
    </source>
</evidence>